<dbReference type="InterPro" id="IPR029032">
    <property type="entry name" value="AhpD-like"/>
</dbReference>
<dbReference type="InterPro" id="IPR006730">
    <property type="entry name" value="Sestrin"/>
</dbReference>
<dbReference type="HOGENOM" id="CLU_020429_2_1_1"/>
<reference evidence="8" key="2">
    <citation type="submission" date="2015-02" db="UniProtKB">
        <authorList>
            <consortium name="EnsemblMetazoa"/>
        </authorList>
    </citation>
    <scope>IDENTIFICATION</scope>
</reference>
<dbReference type="OMA" id="CSYLINI"/>
<reference evidence="9" key="1">
    <citation type="submission" date="2011-05" db="EMBL/GenBank/DDBJ databases">
        <authorList>
            <person name="Richards S.R."/>
            <person name="Qu J."/>
            <person name="Jiang H."/>
            <person name="Jhangiani S.N."/>
            <person name="Agravi P."/>
            <person name="Goodspeed R."/>
            <person name="Gross S."/>
            <person name="Mandapat C."/>
            <person name="Jackson L."/>
            <person name="Mathew T."/>
            <person name="Pu L."/>
            <person name="Thornton R."/>
            <person name="Saada N."/>
            <person name="Wilczek-Boney K.B."/>
            <person name="Lee S."/>
            <person name="Kovar C."/>
            <person name="Wu Y."/>
            <person name="Scherer S.E."/>
            <person name="Worley K.C."/>
            <person name="Muzny D.M."/>
            <person name="Gibbs R."/>
        </authorList>
    </citation>
    <scope>NUCLEOTIDE SEQUENCE</scope>
    <source>
        <strain evidence="9">Brora</strain>
    </source>
</reference>
<dbReference type="Gene3D" id="1.20.1290.10">
    <property type="entry name" value="AhpD-like"/>
    <property type="match status" value="1"/>
</dbReference>
<feature type="signal peptide" evidence="7">
    <location>
        <begin position="1"/>
        <end position="26"/>
    </location>
</feature>
<dbReference type="GO" id="GO:0005634">
    <property type="term" value="C:nucleus"/>
    <property type="evidence" value="ECO:0007669"/>
    <property type="project" value="InterPro"/>
</dbReference>
<dbReference type="EnsemblMetazoa" id="SMAR008291-RA">
    <property type="protein sequence ID" value="SMAR008291-PA"/>
    <property type="gene ID" value="SMAR008291"/>
</dbReference>
<evidence type="ECO:0000256" key="6">
    <source>
        <dbReference type="SAM" id="MobiDB-lite"/>
    </source>
</evidence>
<dbReference type="Pfam" id="PF04636">
    <property type="entry name" value="PA26"/>
    <property type="match status" value="2"/>
</dbReference>
<dbReference type="PhylomeDB" id="T1J3W8"/>
<dbReference type="GO" id="GO:1901031">
    <property type="term" value="P:regulation of response to reactive oxygen species"/>
    <property type="evidence" value="ECO:0007669"/>
    <property type="project" value="InterPro"/>
</dbReference>
<name>T1J3W8_STRMM</name>
<feature type="chain" id="PRO_5004590171" description="Sestrin" evidence="7">
    <location>
        <begin position="27"/>
        <end position="555"/>
    </location>
</feature>
<evidence type="ECO:0000256" key="3">
    <source>
        <dbReference type="ARBA" id="ARBA00022490"/>
    </source>
</evidence>
<dbReference type="GO" id="GO:0005737">
    <property type="term" value="C:cytoplasm"/>
    <property type="evidence" value="ECO:0007669"/>
    <property type="project" value="UniProtKB-SubCell"/>
</dbReference>
<evidence type="ECO:0000313" key="9">
    <source>
        <dbReference type="Proteomes" id="UP000014500"/>
    </source>
</evidence>
<evidence type="ECO:0000256" key="2">
    <source>
        <dbReference type="ARBA" id="ARBA00008350"/>
    </source>
</evidence>
<evidence type="ECO:0000256" key="7">
    <source>
        <dbReference type="SAM" id="SignalP"/>
    </source>
</evidence>
<dbReference type="GO" id="GO:0016684">
    <property type="term" value="F:oxidoreductase activity, acting on peroxide as acceptor"/>
    <property type="evidence" value="ECO:0007669"/>
    <property type="project" value="TreeGrafter"/>
</dbReference>
<keyword evidence="9" id="KW-1185">Reference proteome</keyword>
<feature type="compositionally biased region" description="Polar residues" evidence="6">
    <location>
        <begin position="292"/>
        <end position="306"/>
    </location>
</feature>
<dbReference type="FunFam" id="1.20.1290.10:FF:000001">
    <property type="entry name" value="Sestrin 1"/>
    <property type="match status" value="1"/>
</dbReference>
<evidence type="ECO:0000256" key="5">
    <source>
        <dbReference type="ARBA" id="ARBA00049242"/>
    </source>
</evidence>
<feature type="region of interest" description="Disordered" evidence="6">
    <location>
        <begin position="276"/>
        <end position="311"/>
    </location>
</feature>
<keyword evidence="4" id="KW-0560">Oxidoreductase</keyword>
<dbReference type="GO" id="GO:0071233">
    <property type="term" value="P:cellular response to L-leucine"/>
    <property type="evidence" value="ECO:0007669"/>
    <property type="project" value="TreeGrafter"/>
</dbReference>
<dbReference type="STRING" id="126957.T1J3W8"/>
<dbReference type="Proteomes" id="UP000014500">
    <property type="component" value="Unassembled WGS sequence"/>
</dbReference>
<proteinExistence type="inferred from homology"/>
<accession>T1J3W8</accession>
<comment type="similarity">
    <text evidence="2">Belongs to the sestrin family.</text>
</comment>
<organism evidence="8 9">
    <name type="scientific">Strigamia maritima</name>
    <name type="common">European centipede</name>
    <name type="synonym">Geophilus maritimus</name>
    <dbReference type="NCBI Taxonomy" id="126957"/>
    <lineage>
        <taxon>Eukaryota</taxon>
        <taxon>Metazoa</taxon>
        <taxon>Ecdysozoa</taxon>
        <taxon>Arthropoda</taxon>
        <taxon>Myriapoda</taxon>
        <taxon>Chilopoda</taxon>
        <taxon>Pleurostigmophora</taxon>
        <taxon>Geophilomorpha</taxon>
        <taxon>Linotaeniidae</taxon>
        <taxon>Strigamia</taxon>
    </lineage>
</organism>
<evidence type="ECO:0000256" key="4">
    <source>
        <dbReference type="ARBA" id="ARBA00023002"/>
    </source>
</evidence>
<sequence length="555" mass="63447">MRAQNVLMVACCFLLASFWSRASVRASLVVGAVRVSWIRSLVQCCSSCFSCRFMHNRKQRAARANKLTPTNRKIMGQIGNSDVSRRTAKLSDVDQMASLVESKDKKSVLFNADVQMLYGEVFIQNSCLDHLSQAMALHPHYLDVFLRTQNFLLRGDGPLPYSYRHYIAILAAARHRCSYLVNLQKQEFLLIGGDPNWLKGLQHIPKKLRDIYEINKILSHRPWLITKEHIEKLTKGVDNWTLSEVAHAVVILAHFHTMSSLVYGCGIRNEIDQENGHTFANNGQEQQRKTGAASNTKTKSATSPSESDTEVGVETLMQRMKELQERPPEEPSPEEKAKRFEKVENQALGLAAGSPPTLSADISKFIEDPTFSYQDFARRGEMSDISTFRIQDYSWDDHGYSLINSIYSDVGTYLDEMFKVTYGLTYFTMGVKKGIDTSMFRRAVWNYIQCIFGIRHDDYDYSEVNHMIERNLKAYVKTVCVYPERITRKDYDSVMRDFQHSEKMDELGISPPLYVSPNAPNGHLQPPVHVNLMVVEARKQAELLYALRAIMQYMT</sequence>
<keyword evidence="3" id="KW-0963">Cytoplasm</keyword>
<evidence type="ECO:0000313" key="8">
    <source>
        <dbReference type="EnsemblMetazoa" id="SMAR008291-PA"/>
    </source>
</evidence>
<dbReference type="AlphaFoldDB" id="T1J3W8"/>
<protein>
    <recommendedName>
        <fullName evidence="10">Sestrin</fullName>
    </recommendedName>
</protein>
<dbReference type="PANTHER" id="PTHR12474">
    <property type="entry name" value="P53 REGULATED PA26 NUCLEAR PROTEIN SESTRIN"/>
    <property type="match status" value="1"/>
</dbReference>
<comment type="catalytic activity">
    <reaction evidence="5">
        <text>a hydroperoxide + L-cysteinyl-[protein] = S-hydroxy-L-cysteinyl-[protein] + an alcohol</text>
        <dbReference type="Rhea" id="RHEA:67124"/>
        <dbReference type="Rhea" id="RHEA-COMP:10131"/>
        <dbReference type="Rhea" id="RHEA-COMP:17193"/>
        <dbReference type="ChEBI" id="CHEBI:29950"/>
        <dbReference type="ChEBI" id="CHEBI:30879"/>
        <dbReference type="ChEBI" id="CHEBI:35924"/>
        <dbReference type="ChEBI" id="CHEBI:61973"/>
    </reaction>
    <physiologicalReaction direction="left-to-right" evidence="5">
        <dbReference type="Rhea" id="RHEA:67125"/>
    </physiologicalReaction>
</comment>
<keyword evidence="7" id="KW-0732">Signal</keyword>
<dbReference type="GO" id="GO:1990253">
    <property type="term" value="P:cellular response to leucine starvation"/>
    <property type="evidence" value="ECO:0007669"/>
    <property type="project" value="TreeGrafter"/>
</dbReference>
<dbReference type="SUPFAM" id="SSF69118">
    <property type="entry name" value="AhpD-like"/>
    <property type="match status" value="1"/>
</dbReference>
<comment type="subcellular location">
    <subcellularLocation>
        <location evidence="1">Cytoplasm</location>
    </subcellularLocation>
</comment>
<dbReference type="GO" id="GO:0070728">
    <property type="term" value="F:L-leucine binding"/>
    <property type="evidence" value="ECO:0007669"/>
    <property type="project" value="TreeGrafter"/>
</dbReference>
<evidence type="ECO:0008006" key="10">
    <source>
        <dbReference type="Google" id="ProtNLM"/>
    </source>
</evidence>
<dbReference type="GO" id="GO:1904262">
    <property type="term" value="P:negative regulation of TORC1 signaling"/>
    <property type="evidence" value="ECO:0007669"/>
    <property type="project" value="TreeGrafter"/>
</dbReference>
<dbReference type="PANTHER" id="PTHR12474:SF0">
    <property type="entry name" value="SESTRIN HOMOLOG"/>
    <property type="match status" value="1"/>
</dbReference>
<feature type="compositionally biased region" description="Polar residues" evidence="6">
    <location>
        <begin position="276"/>
        <end position="285"/>
    </location>
</feature>
<dbReference type="EMBL" id="JH431832">
    <property type="status" value="NOT_ANNOTATED_CDS"/>
    <property type="molecule type" value="Genomic_DNA"/>
</dbReference>
<dbReference type="GO" id="GO:0016239">
    <property type="term" value="P:positive regulation of macroautophagy"/>
    <property type="evidence" value="ECO:0007669"/>
    <property type="project" value="TreeGrafter"/>
</dbReference>
<dbReference type="eggNOG" id="KOG3746">
    <property type="taxonomic scope" value="Eukaryota"/>
</dbReference>
<evidence type="ECO:0000256" key="1">
    <source>
        <dbReference type="ARBA" id="ARBA00004496"/>
    </source>
</evidence>